<dbReference type="PROSITE" id="PS50017">
    <property type="entry name" value="DEATH_DOMAIN"/>
    <property type="match status" value="2"/>
</dbReference>
<sequence>MATKTSSCSSSLGLFSSPLTIEQFIDVYNLLKRCGFPQRRWKELGLTLGLLMDSLDAIAENYSKVEDRFIECIARWLRRADNVDSKGGATFDSLSDALKSMNENGAADKLDQEKHSSCSVLAIDIFNTHHPLLSQSLSDPVSVAIMLQREGVITGQVLASVASASPSVPNQREVLLAAIIVAIESKYSLLQTFASVLCKFTGNVKLGTVIQKDYDKTFNDNTQVISDDEAQESSDSSGSDSNKSTTTNVAPLYIPQYKSQDFDVLFAKFAKMFSNVCKVIAKCPPPLEDLKMFIEDFNSDLEAELSMISNLQGIMHLIRKNCSLINIVILEAVVEHFEIDDAQKYIDNYKREIDESCRNLSVDLCLNQPFDVVRASPPLKCETVSYVLGWEATEHKLKDVTDIVSKSSGKFVKLVDIKSTQSITITCSFPHSLTGALITKLSEYLELLIKNGLMKLTVGYCTIWKKQKIQEPLEEEVQEIKEQPHDTKEERVARLEEKETEGATPQSVINQDILSTVTSVTIFNKQLMKEIKTNKQLEETLTKMRLKEIQQHLFLRNSSRSASYRIRRGMRMEIEQLHLFLTNKTGLLYQNESLIDIKREIAELQEQISVMSVHILNEREENKKYRNIIRMNKPTAESVFIARYDYHAIESDEISFSEGEQLEIYEKEISFWWKGRSLVSGDEGVIPSSCVYSMFESLQLLEFILSVKEVSLPILQKIRNDSSSNDEKASLFLETINDDAIMISALREDKEQHDEGVSRNVHWDSDKVSLTTPSLVQCNEVISIINDYHKRIDLRYSSTNSTLSLLSSTKLHTLNLRRLKIQSTPLTNDCIQYLCILLTNNKTIQELDIKSHSISDKEVTNICQALEHNSTLASFDLSDNPLITSTSGQALSHLLLNNSSLAKLDGGLPIGYVGRVQDKNFDGAPTDQLIDVLNLLKRCGFPQRRWKELGLTLGLLKDSLDAIAENYSKLEDRFMECIARWLSRADNVDSKGGATFDSLSDALKSMNENGAADKLDQEKRKAMAIDIFNTHHPLLSQSLSDPVN</sequence>
<evidence type="ECO:0000259" key="4">
    <source>
        <dbReference type="PROSITE" id="PS50002"/>
    </source>
</evidence>
<organism evidence="6">
    <name type="scientific">Amphimedon queenslandica</name>
    <name type="common">Sponge</name>
    <dbReference type="NCBI Taxonomy" id="400682"/>
    <lineage>
        <taxon>Eukaryota</taxon>
        <taxon>Metazoa</taxon>
        <taxon>Porifera</taxon>
        <taxon>Demospongiae</taxon>
        <taxon>Heteroscleromorpha</taxon>
        <taxon>Haplosclerida</taxon>
        <taxon>Niphatidae</taxon>
        <taxon>Amphimedon</taxon>
    </lineage>
</organism>
<dbReference type="Pfam" id="PF00018">
    <property type="entry name" value="SH3_1"/>
    <property type="match status" value="1"/>
</dbReference>
<evidence type="ECO:0000259" key="5">
    <source>
        <dbReference type="PROSITE" id="PS50017"/>
    </source>
</evidence>
<evidence type="ECO:0000256" key="3">
    <source>
        <dbReference type="SAM" id="MobiDB-lite"/>
    </source>
</evidence>
<feature type="domain" description="SH3" evidence="4">
    <location>
        <begin position="635"/>
        <end position="696"/>
    </location>
</feature>
<dbReference type="InParanoid" id="A0A1X7TPK3"/>
<keyword evidence="1 2" id="KW-0728">SH3 domain</keyword>
<feature type="region of interest" description="Disordered" evidence="3">
    <location>
        <begin position="224"/>
        <end position="245"/>
    </location>
</feature>
<protein>
    <recommendedName>
        <fullName evidence="7">Death domain-containing protein</fullName>
    </recommendedName>
</protein>
<dbReference type="AlphaFoldDB" id="A0A1X7TPK3"/>
<dbReference type="SUPFAM" id="SSF47986">
    <property type="entry name" value="DEATH domain"/>
    <property type="match status" value="2"/>
</dbReference>
<feature type="compositionally biased region" description="Low complexity" evidence="3">
    <location>
        <begin position="233"/>
        <end position="244"/>
    </location>
</feature>
<feature type="domain" description="Death" evidence="5">
    <location>
        <begin position="40"/>
        <end position="114"/>
    </location>
</feature>
<dbReference type="Pfam" id="PF00531">
    <property type="entry name" value="Death"/>
    <property type="match status" value="2"/>
</dbReference>
<feature type="domain" description="Death" evidence="5">
    <location>
        <begin position="945"/>
        <end position="1019"/>
    </location>
</feature>
<dbReference type="SMART" id="SM00326">
    <property type="entry name" value="SH3"/>
    <property type="match status" value="1"/>
</dbReference>
<dbReference type="SUPFAM" id="SSF50044">
    <property type="entry name" value="SH3-domain"/>
    <property type="match status" value="1"/>
</dbReference>
<accession>A0A1X7TPK3</accession>
<dbReference type="InterPro" id="IPR000488">
    <property type="entry name" value="Death_dom"/>
</dbReference>
<dbReference type="InterPro" id="IPR036028">
    <property type="entry name" value="SH3-like_dom_sf"/>
</dbReference>
<dbReference type="GO" id="GO:0007165">
    <property type="term" value="P:signal transduction"/>
    <property type="evidence" value="ECO:0007669"/>
    <property type="project" value="InterPro"/>
</dbReference>
<reference evidence="6" key="1">
    <citation type="submission" date="2017-05" db="UniProtKB">
        <authorList>
            <consortium name="EnsemblMetazoa"/>
        </authorList>
    </citation>
    <scope>IDENTIFICATION</scope>
</reference>
<dbReference type="PROSITE" id="PS50002">
    <property type="entry name" value="SH3"/>
    <property type="match status" value="1"/>
</dbReference>
<evidence type="ECO:0000256" key="1">
    <source>
        <dbReference type="ARBA" id="ARBA00022443"/>
    </source>
</evidence>
<dbReference type="EnsemblMetazoa" id="Aqu2.1.16998_001">
    <property type="protein sequence ID" value="Aqu2.1.16998_001"/>
    <property type="gene ID" value="Aqu2.1.16998"/>
</dbReference>
<dbReference type="InterPro" id="IPR001452">
    <property type="entry name" value="SH3_domain"/>
</dbReference>
<dbReference type="STRING" id="400682.A0A1X7TPK3"/>
<dbReference type="Gene3D" id="3.80.10.10">
    <property type="entry name" value="Ribonuclease Inhibitor"/>
    <property type="match status" value="1"/>
</dbReference>
<proteinExistence type="predicted"/>
<name>A0A1X7TPK3_AMPQE</name>
<dbReference type="SUPFAM" id="SSF52047">
    <property type="entry name" value="RNI-like"/>
    <property type="match status" value="1"/>
</dbReference>
<dbReference type="Gene3D" id="1.10.533.10">
    <property type="entry name" value="Death Domain, Fas"/>
    <property type="match status" value="2"/>
</dbReference>
<dbReference type="CDD" id="cd00174">
    <property type="entry name" value="SH3"/>
    <property type="match status" value="1"/>
</dbReference>
<dbReference type="InterPro" id="IPR032675">
    <property type="entry name" value="LRR_dom_sf"/>
</dbReference>
<evidence type="ECO:0000313" key="6">
    <source>
        <dbReference type="EnsemblMetazoa" id="Aqu2.1.16998_001"/>
    </source>
</evidence>
<dbReference type="CDD" id="cd01670">
    <property type="entry name" value="Death"/>
    <property type="match status" value="2"/>
</dbReference>
<evidence type="ECO:0008006" key="7">
    <source>
        <dbReference type="Google" id="ProtNLM"/>
    </source>
</evidence>
<dbReference type="Gene3D" id="2.30.30.40">
    <property type="entry name" value="SH3 Domains"/>
    <property type="match status" value="1"/>
</dbReference>
<evidence type="ECO:0000256" key="2">
    <source>
        <dbReference type="PROSITE-ProRule" id="PRU00192"/>
    </source>
</evidence>
<dbReference type="InterPro" id="IPR011029">
    <property type="entry name" value="DEATH-like_dom_sf"/>
</dbReference>